<gene>
    <name evidence="3" type="ORF">NSCI0253_LOCUS46765</name>
</gene>
<feature type="signal peptide" evidence="2">
    <location>
        <begin position="1"/>
        <end position="19"/>
    </location>
</feature>
<evidence type="ECO:0000313" key="3">
    <source>
        <dbReference type="EMBL" id="CAD8872408.1"/>
    </source>
</evidence>
<proteinExistence type="predicted"/>
<feature type="region of interest" description="Disordered" evidence="1">
    <location>
        <begin position="47"/>
        <end position="74"/>
    </location>
</feature>
<evidence type="ECO:0000256" key="2">
    <source>
        <dbReference type="SAM" id="SignalP"/>
    </source>
</evidence>
<accession>A0A7S1B2N8</accession>
<sequence length="101" mass="11429">MRIIHVLLALVACVGAAESKSTVMWPWDYFFGERKDITFTRHPFSPQMRSLSPRAHTPNLRSTDVEKSDDTARREWTPNTDLSLVKHNLGGGTFSVILVSE</sequence>
<protein>
    <submittedName>
        <fullName evidence="3">Uncharacterized protein</fullName>
    </submittedName>
</protein>
<feature type="chain" id="PRO_5031320194" evidence="2">
    <location>
        <begin position="20"/>
        <end position="101"/>
    </location>
</feature>
<feature type="compositionally biased region" description="Basic and acidic residues" evidence="1">
    <location>
        <begin position="63"/>
        <end position="74"/>
    </location>
</feature>
<name>A0A7S1B2N8_NOCSC</name>
<dbReference type="AlphaFoldDB" id="A0A7S1B2N8"/>
<organism evidence="3">
    <name type="scientific">Noctiluca scintillans</name>
    <name type="common">Sea sparkle</name>
    <name type="synonym">Red tide dinoflagellate</name>
    <dbReference type="NCBI Taxonomy" id="2966"/>
    <lineage>
        <taxon>Eukaryota</taxon>
        <taxon>Sar</taxon>
        <taxon>Alveolata</taxon>
        <taxon>Dinophyceae</taxon>
        <taxon>Noctilucales</taxon>
        <taxon>Noctilucaceae</taxon>
        <taxon>Noctiluca</taxon>
    </lineage>
</organism>
<reference evidence="3" key="1">
    <citation type="submission" date="2021-01" db="EMBL/GenBank/DDBJ databases">
        <authorList>
            <person name="Corre E."/>
            <person name="Pelletier E."/>
            <person name="Niang G."/>
            <person name="Scheremetjew M."/>
            <person name="Finn R."/>
            <person name="Kale V."/>
            <person name="Holt S."/>
            <person name="Cochrane G."/>
            <person name="Meng A."/>
            <person name="Brown T."/>
            <person name="Cohen L."/>
        </authorList>
    </citation>
    <scope>NUCLEOTIDE SEQUENCE</scope>
</reference>
<keyword evidence="2" id="KW-0732">Signal</keyword>
<dbReference type="EMBL" id="HBFQ01065829">
    <property type="protein sequence ID" value="CAD8872408.1"/>
    <property type="molecule type" value="Transcribed_RNA"/>
</dbReference>
<evidence type="ECO:0000256" key="1">
    <source>
        <dbReference type="SAM" id="MobiDB-lite"/>
    </source>
</evidence>